<proteinExistence type="predicted"/>
<name>A0A6J4HKE7_9ACTN</name>
<feature type="compositionally biased region" description="Basic residues" evidence="1">
    <location>
        <begin position="87"/>
        <end position="106"/>
    </location>
</feature>
<feature type="compositionally biased region" description="Basic residues" evidence="1">
    <location>
        <begin position="159"/>
        <end position="178"/>
    </location>
</feature>
<feature type="compositionally biased region" description="Basic residues" evidence="1">
    <location>
        <begin position="262"/>
        <end position="285"/>
    </location>
</feature>
<feature type="compositionally biased region" description="Low complexity" evidence="1">
    <location>
        <begin position="183"/>
        <end position="195"/>
    </location>
</feature>
<reference evidence="2" key="1">
    <citation type="submission" date="2020-02" db="EMBL/GenBank/DDBJ databases">
        <authorList>
            <person name="Meier V. D."/>
        </authorList>
    </citation>
    <scope>NUCLEOTIDE SEQUENCE</scope>
    <source>
        <strain evidence="2">AVDCRST_MAG41</strain>
    </source>
</reference>
<evidence type="ECO:0000313" key="2">
    <source>
        <dbReference type="EMBL" id="CAA9226963.1"/>
    </source>
</evidence>
<dbReference type="AlphaFoldDB" id="A0A6J4HKE7"/>
<evidence type="ECO:0000256" key="1">
    <source>
        <dbReference type="SAM" id="MobiDB-lite"/>
    </source>
</evidence>
<feature type="non-terminal residue" evidence="2">
    <location>
        <position position="302"/>
    </location>
</feature>
<feature type="non-terminal residue" evidence="2">
    <location>
        <position position="1"/>
    </location>
</feature>
<gene>
    <name evidence="2" type="ORF">AVDCRST_MAG41-951</name>
</gene>
<accession>A0A6J4HKE7</accession>
<feature type="region of interest" description="Disordered" evidence="1">
    <location>
        <begin position="1"/>
        <end position="302"/>
    </location>
</feature>
<protein>
    <submittedName>
        <fullName evidence="2">Permease of the drug/metabolite transporter (DMT) superfamily</fullName>
    </submittedName>
</protein>
<organism evidence="2">
    <name type="scientific">uncultured Mycobacteriales bacterium</name>
    <dbReference type="NCBI Taxonomy" id="581187"/>
    <lineage>
        <taxon>Bacteria</taxon>
        <taxon>Bacillati</taxon>
        <taxon>Actinomycetota</taxon>
        <taxon>Actinomycetes</taxon>
        <taxon>Mycobacteriales</taxon>
        <taxon>environmental samples</taxon>
    </lineage>
</organism>
<sequence>DTAGRAARSLVGPARGRRLLLLRPADQDRGRRPPAAVHRLRPGRRGGGPGRAGAGRDPAAAAERDAVGAARGGRRRGRGRVPAAHLVRAHQRPGQPRRRGHRRPAGRHGGAGRPARARAAAPGLLDRRRCRRGVGAGVRVGAGGRPGPAAPGRPAAVRGRARRRRRLRRGRAGRPRARRLADRVLGAGRLRAADGGPDRPGRRPAHPGRHADAVGGLRLPRRGEHVPGLLRLVPRTGDRAHGAGQPGPAGPARPDDRLGRAPARRAPRRGDRRGRTRRHPLRRDRRPGPPAGPGARTPGPAV</sequence>
<feature type="compositionally biased region" description="Gly residues" evidence="1">
    <location>
        <begin position="134"/>
        <end position="146"/>
    </location>
</feature>
<feature type="compositionally biased region" description="Low complexity" evidence="1">
    <location>
        <begin position="113"/>
        <end position="124"/>
    </location>
</feature>
<dbReference type="EMBL" id="CADCTP010000083">
    <property type="protein sequence ID" value="CAA9226963.1"/>
    <property type="molecule type" value="Genomic_DNA"/>
</dbReference>
<feature type="compositionally biased region" description="Low complexity" evidence="1">
    <location>
        <begin position="293"/>
        <end position="302"/>
    </location>
</feature>